<proteinExistence type="predicted"/>
<dbReference type="RefSeq" id="WP_212219011.1">
    <property type="nucleotide sequence ID" value="NZ_JAGUCO010000027.1"/>
</dbReference>
<dbReference type="InterPro" id="IPR021505">
    <property type="entry name" value="Phage_B3_Orf6"/>
</dbReference>
<keyword evidence="2" id="KW-1185">Reference proteome</keyword>
<sequence>METIQLEKLTPEQKKQLMADLMAEEEAKQKTIKAERDIYKETVGKTVAETIKEMEIVSSLLSKAKANVFNNFSALLDMKKELYGYKEGQQSHTFTNALGQSIEVGYRQIDGWDDTVEAGIAKVNSYIDSLATNAETAKLVKVIQSLLKKDQKGNLKSNRVLELQNLADELDSPLFTDGVNIIREAYKPVRSAYFIEASYKDETGKKVTVPLSITTVEFPEGANVKIDAL</sequence>
<organism evidence="1 2">
    <name type="scientific">Carboxylicivirga linearis</name>
    <dbReference type="NCBI Taxonomy" id="1628157"/>
    <lineage>
        <taxon>Bacteria</taxon>
        <taxon>Pseudomonadati</taxon>
        <taxon>Bacteroidota</taxon>
        <taxon>Bacteroidia</taxon>
        <taxon>Marinilabiliales</taxon>
        <taxon>Marinilabiliaceae</taxon>
        <taxon>Carboxylicivirga</taxon>
    </lineage>
</organism>
<name>A0ABS5K0J6_9BACT</name>
<evidence type="ECO:0000313" key="2">
    <source>
        <dbReference type="Proteomes" id="UP000708576"/>
    </source>
</evidence>
<dbReference type="EMBL" id="JAGUCO010000027">
    <property type="protein sequence ID" value="MBS2100683.1"/>
    <property type="molecule type" value="Genomic_DNA"/>
</dbReference>
<gene>
    <name evidence="1" type="ORF">KEM10_20520</name>
</gene>
<comment type="caution">
    <text evidence="1">The sequence shown here is derived from an EMBL/GenBank/DDBJ whole genome shotgun (WGS) entry which is preliminary data.</text>
</comment>
<dbReference type="Proteomes" id="UP000708576">
    <property type="component" value="Unassembled WGS sequence"/>
</dbReference>
<dbReference type="Pfam" id="PF11363">
    <property type="entry name" value="DUF3164"/>
    <property type="match status" value="1"/>
</dbReference>
<protein>
    <submittedName>
        <fullName evidence="1">DUF3164 family protein</fullName>
    </submittedName>
</protein>
<evidence type="ECO:0000313" key="1">
    <source>
        <dbReference type="EMBL" id="MBS2100683.1"/>
    </source>
</evidence>
<accession>A0ABS5K0J6</accession>
<reference evidence="1 2" key="1">
    <citation type="journal article" date="2015" name="Int. J. Syst. Evol. Microbiol.">
        <title>Carboxylicivirga linearis sp. nov., isolated from a sea cucumber culture pond.</title>
        <authorList>
            <person name="Wang F.Q."/>
            <person name="Zhou Y.X."/>
            <person name="Lin X.Z."/>
            <person name="Chen G.J."/>
            <person name="Du Z.J."/>
        </authorList>
    </citation>
    <scope>NUCLEOTIDE SEQUENCE [LARGE SCALE GENOMIC DNA]</scope>
    <source>
        <strain evidence="1 2">FB218</strain>
    </source>
</reference>